<dbReference type="InterPro" id="IPR046826">
    <property type="entry name" value="PDH_N"/>
</dbReference>
<dbReference type="PANTHER" id="PTHR21363:SF0">
    <property type="entry name" value="PREPHENATE DEHYDROGENASE [NADP(+)]"/>
    <property type="match status" value="1"/>
</dbReference>
<comment type="caution">
    <text evidence="5">The sequence shown here is derived from an EMBL/GenBank/DDBJ whole genome shotgun (WGS) entry which is preliminary data.</text>
</comment>
<dbReference type="PROSITE" id="PS51176">
    <property type="entry name" value="PDH_ADH"/>
    <property type="match status" value="1"/>
</dbReference>
<comment type="similarity">
    <text evidence="1">Belongs to the prephenate/arogenate dehydrogenase family.</text>
</comment>
<dbReference type="SUPFAM" id="SSF51735">
    <property type="entry name" value="NAD(P)-binding Rossmann-fold domains"/>
    <property type="match status" value="1"/>
</dbReference>
<feature type="region of interest" description="Disordered" evidence="3">
    <location>
        <begin position="1"/>
        <end position="20"/>
    </location>
</feature>
<dbReference type="InterPro" id="IPR008927">
    <property type="entry name" value="6-PGluconate_DH-like_C_sf"/>
</dbReference>
<evidence type="ECO:0000259" key="4">
    <source>
        <dbReference type="PROSITE" id="PS51176"/>
    </source>
</evidence>
<evidence type="ECO:0000313" key="6">
    <source>
        <dbReference type="Proteomes" id="UP000245753"/>
    </source>
</evidence>
<dbReference type="Pfam" id="PF20463">
    <property type="entry name" value="PDH_C"/>
    <property type="match status" value="1"/>
</dbReference>
<dbReference type="SUPFAM" id="SSF48179">
    <property type="entry name" value="6-phosphogluconate dehydrogenase C-terminal domain-like"/>
    <property type="match status" value="1"/>
</dbReference>
<dbReference type="PANTHER" id="PTHR21363">
    <property type="entry name" value="PREPHENATE DEHYDROGENASE"/>
    <property type="match status" value="1"/>
</dbReference>
<dbReference type="InterPro" id="IPR003099">
    <property type="entry name" value="Prephen_DH"/>
</dbReference>
<dbReference type="EMBL" id="QFFN01000003">
    <property type="protein sequence ID" value="PWG60389.1"/>
    <property type="molecule type" value="Genomic_DNA"/>
</dbReference>
<dbReference type="Gene3D" id="3.40.50.720">
    <property type="entry name" value="NAD(P)-binding Rossmann-like Domain"/>
    <property type="match status" value="1"/>
</dbReference>
<evidence type="ECO:0000256" key="1">
    <source>
        <dbReference type="ARBA" id="ARBA00007964"/>
    </source>
</evidence>
<feature type="compositionally biased region" description="Polar residues" evidence="3">
    <location>
        <begin position="1"/>
        <end position="13"/>
    </location>
</feature>
<dbReference type="OrthoDB" id="9802008at2"/>
<accession>A0A2U2MU62</accession>
<dbReference type="Pfam" id="PF02153">
    <property type="entry name" value="PDH_N"/>
    <property type="match status" value="1"/>
</dbReference>
<organism evidence="5 6">
    <name type="scientific">Bifidobacterium catulorum</name>
    <dbReference type="NCBI Taxonomy" id="1630173"/>
    <lineage>
        <taxon>Bacteria</taxon>
        <taxon>Bacillati</taxon>
        <taxon>Actinomycetota</taxon>
        <taxon>Actinomycetes</taxon>
        <taxon>Bifidobacteriales</taxon>
        <taxon>Bifidobacteriaceae</taxon>
        <taxon>Bifidobacterium</taxon>
    </lineage>
</organism>
<dbReference type="GO" id="GO:0006571">
    <property type="term" value="P:tyrosine biosynthetic process"/>
    <property type="evidence" value="ECO:0007669"/>
    <property type="project" value="InterPro"/>
</dbReference>
<evidence type="ECO:0000256" key="2">
    <source>
        <dbReference type="ARBA" id="ARBA00023002"/>
    </source>
</evidence>
<keyword evidence="2" id="KW-0560">Oxidoreductase</keyword>
<gene>
    <name evidence="5" type="ORF">DF200_01935</name>
</gene>
<evidence type="ECO:0000313" key="5">
    <source>
        <dbReference type="EMBL" id="PWG60389.1"/>
    </source>
</evidence>
<dbReference type="AlphaFoldDB" id="A0A2U2MU62"/>
<feature type="domain" description="Prephenate/arogenate dehydrogenase" evidence="4">
    <location>
        <begin position="29"/>
        <end position="316"/>
    </location>
</feature>
<dbReference type="GO" id="GO:0070403">
    <property type="term" value="F:NAD+ binding"/>
    <property type="evidence" value="ECO:0007669"/>
    <property type="project" value="InterPro"/>
</dbReference>
<dbReference type="InterPro" id="IPR046825">
    <property type="entry name" value="PDH_C"/>
</dbReference>
<protein>
    <submittedName>
        <fullName evidence="5">Prephenate dehydrogenase/arogenate dehydrogenase family protein</fullName>
    </submittedName>
</protein>
<evidence type="ECO:0000256" key="3">
    <source>
        <dbReference type="SAM" id="MobiDB-lite"/>
    </source>
</evidence>
<dbReference type="InterPro" id="IPR050812">
    <property type="entry name" value="Preph/Arog_dehydrog"/>
</dbReference>
<dbReference type="GO" id="GO:0008977">
    <property type="term" value="F:prephenate dehydrogenase (NAD+) activity"/>
    <property type="evidence" value="ECO:0007669"/>
    <property type="project" value="InterPro"/>
</dbReference>
<dbReference type="RefSeq" id="WP_109136743.1">
    <property type="nucleotide sequence ID" value="NZ_QFFN01000003.1"/>
</dbReference>
<dbReference type="InterPro" id="IPR036291">
    <property type="entry name" value="NAD(P)-bd_dom_sf"/>
</dbReference>
<proteinExistence type="inferred from homology"/>
<dbReference type="Proteomes" id="UP000245753">
    <property type="component" value="Unassembled WGS sequence"/>
</dbReference>
<reference evidence="5 6" key="1">
    <citation type="journal article" date="2018" name="Int. J. Syst. Evol. Microbiol.">
        <title>Bifidobacterium catulorum sp. nov., a novel taxon from the faeces of the baby common marmoset (Callithrix jacchus).</title>
        <authorList>
            <person name="Modesto M."/>
            <person name="Michelini S."/>
            <person name="Oki K."/>
            <person name="Biavati B."/>
            <person name="Watanabe K."/>
            <person name="Mattarelli P."/>
        </authorList>
    </citation>
    <scope>NUCLEOTIDE SEQUENCE [LARGE SCALE GENOMIC DNA]</scope>
    <source>
        <strain evidence="5 6">MRM 8.19</strain>
    </source>
</reference>
<dbReference type="GO" id="GO:0004665">
    <property type="term" value="F:prephenate dehydrogenase (NADP+) activity"/>
    <property type="evidence" value="ECO:0007669"/>
    <property type="project" value="InterPro"/>
</dbReference>
<dbReference type="Gene3D" id="1.10.3660.10">
    <property type="entry name" value="6-phosphogluconate dehydrogenase C-terminal like domain"/>
    <property type="match status" value="1"/>
</dbReference>
<name>A0A2U2MU62_9BIFI</name>
<keyword evidence="6" id="KW-1185">Reference proteome</keyword>
<sequence length="361" mass="38583">MTNVANDTNTSDGGVNHVNAGDRGLPEANVIAVAGLGLIGGSLARRLVARGRKVIAWNHRPHPYGQARAAGINCVERIEDLALAKPDVLVLCTPLKAMPQALASIAPVLDPHTTLTDVGSVKGQVRDEVEAAGLGACYVGAHPMAGSEFSGYDASSPDLYDDALWAVTVDADTDYERFLTVADMICEGVGDRIIVLDDETHDQAAAMISHMPHVVSTALANELTDMPARNIAQALAAGCWRDMTRVALTDPDRTRAMVEEDAANVAELLRHMSRRLSDMAGLLESGGDAAASGIRGFFSTAQPYRDFKARQRSGDVVHDEVRLSLGEGTWREDLLASAKRGEHVIRFDGRRTAVAQVRTAL</sequence>